<evidence type="ECO:0000313" key="2">
    <source>
        <dbReference type="EMBL" id="ANZ36439.1"/>
    </source>
</evidence>
<protein>
    <submittedName>
        <fullName evidence="2">Uncharacterized protein</fullName>
    </submittedName>
</protein>
<proteinExistence type="predicted"/>
<feature type="region of interest" description="Disordered" evidence="1">
    <location>
        <begin position="148"/>
        <end position="168"/>
    </location>
</feature>
<organism evidence="2 3">
    <name type="scientific">Lentzea guizhouensis</name>
    <dbReference type="NCBI Taxonomy" id="1586287"/>
    <lineage>
        <taxon>Bacteria</taxon>
        <taxon>Bacillati</taxon>
        <taxon>Actinomycetota</taxon>
        <taxon>Actinomycetes</taxon>
        <taxon>Pseudonocardiales</taxon>
        <taxon>Pseudonocardiaceae</taxon>
        <taxon>Lentzea</taxon>
    </lineage>
</organism>
<evidence type="ECO:0000256" key="1">
    <source>
        <dbReference type="SAM" id="MobiDB-lite"/>
    </source>
</evidence>
<sequence>MVATSGGATASAATPTARCAAARPTIDTGATAVEARVLVGCTAGELVVFRAALAARVHGLHCSATAEELETDPATPPQWVRARLELVCAPGEKGRLGSRIAVDMPGARYSFGDSFNASNPSARHLWRVEFLAGVGELPVPVDPARWSVSGSAGEGGTRVEAEHELYDG</sequence>
<evidence type="ECO:0000313" key="3">
    <source>
        <dbReference type="Proteomes" id="UP000093053"/>
    </source>
</evidence>
<name>A0A1B2HFD2_9PSEU</name>
<dbReference type="EMBL" id="CP016793">
    <property type="protein sequence ID" value="ANZ36439.1"/>
    <property type="molecule type" value="Genomic_DNA"/>
</dbReference>
<dbReference type="AlphaFoldDB" id="A0A1B2HFD2"/>
<accession>A0A1B2HFD2</accession>
<dbReference type="Proteomes" id="UP000093053">
    <property type="component" value="Chromosome"/>
</dbReference>
<dbReference type="STRING" id="1586287.BBK82_10565"/>
<reference evidence="2 3" key="1">
    <citation type="submission" date="2016-07" db="EMBL/GenBank/DDBJ databases">
        <title>Complete genome sequence of the Lentzea guizhouensis DHS C013.</title>
        <authorList>
            <person name="Cao C."/>
        </authorList>
    </citation>
    <scope>NUCLEOTIDE SEQUENCE [LARGE SCALE GENOMIC DNA]</scope>
    <source>
        <strain evidence="2 3">DHS C013</strain>
    </source>
</reference>
<gene>
    <name evidence="2" type="ORF">BBK82_10565</name>
</gene>
<dbReference type="KEGG" id="led:BBK82_10565"/>
<feature type="compositionally biased region" description="Basic and acidic residues" evidence="1">
    <location>
        <begin position="157"/>
        <end position="168"/>
    </location>
</feature>
<keyword evidence="3" id="KW-1185">Reference proteome</keyword>